<comment type="similarity">
    <text evidence="1">Belongs to the TIM50 family.</text>
</comment>
<evidence type="ECO:0000256" key="1">
    <source>
        <dbReference type="RuleBase" id="RU365079"/>
    </source>
</evidence>
<evidence type="ECO:0000313" key="4">
    <source>
        <dbReference type="EMBL" id="ORZ34690.1"/>
    </source>
</evidence>
<keyword evidence="1" id="KW-0809">Transit peptide</keyword>
<keyword evidence="5" id="KW-1185">Reference proteome</keyword>
<comment type="caution">
    <text evidence="4">The sequence shown here is derived from an EMBL/GenBank/DDBJ whole genome shotgun (WGS) entry which is preliminary data.</text>
</comment>
<keyword evidence="1" id="KW-0653">Protein transport</keyword>
<accession>A0A1Y2HJD4</accession>
<comment type="subunit">
    <text evidence="1">Component of the TIM23 complex.</text>
</comment>
<dbReference type="InterPro" id="IPR036412">
    <property type="entry name" value="HAD-like_sf"/>
</dbReference>
<dbReference type="InterPro" id="IPR050365">
    <property type="entry name" value="TIM50"/>
</dbReference>
<dbReference type="GO" id="GO:0005744">
    <property type="term" value="C:TIM23 mitochondrial import inner membrane translocase complex"/>
    <property type="evidence" value="ECO:0007669"/>
    <property type="project" value="UniProtKB-UniRule"/>
</dbReference>
<dbReference type="AlphaFoldDB" id="A0A1Y2HJD4"/>
<dbReference type="CDD" id="cd07521">
    <property type="entry name" value="HAD_FCP1-like"/>
    <property type="match status" value="1"/>
</dbReference>
<evidence type="ECO:0000259" key="3">
    <source>
        <dbReference type="PROSITE" id="PS50969"/>
    </source>
</evidence>
<dbReference type="Proteomes" id="UP000193411">
    <property type="component" value="Unassembled WGS sequence"/>
</dbReference>
<reference evidence="4 5" key="1">
    <citation type="submission" date="2016-07" db="EMBL/GenBank/DDBJ databases">
        <title>Pervasive Adenine N6-methylation of Active Genes in Fungi.</title>
        <authorList>
            <consortium name="DOE Joint Genome Institute"/>
            <person name="Mondo S.J."/>
            <person name="Dannebaum R.O."/>
            <person name="Kuo R.C."/>
            <person name="Labutti K."/>
            <person name="Haridas S."/>
            <person name="Kuo A."/>
            <person name="Salamov A."/>
            <person name="Ahrendt S.R."/>
            <person name="Lipzen A."/>
            <person name="Sullivan W."/>
            <person name="Andreopoulos W.B."/>
            <person name="Clum A."/>
            <person name="Lindquist E."/>
            <person name="Daum C."/>
            <person name="Ramamoorthy G.K."/>
            <person name="Gryganskyi A."/>
            <person name="Culley D."/>
            <person name="Magnuson J.K."/>
            <person name="James T.Y."/>
            <person name="O'Malley M.A."/>
            <person name="Stajich J.E."/>
            <person name="Spatafora J.W."/>
            <person name="Visel A."/>
            <person name="Grigoriev I.V."/>
        </authorList>
    </citation>
    <scope>NUCLEOTIDE SEQUENCE [LARGE SCALE GENOMIC DNA]</scope>
    <source>
        <strain evidence="4 5">PL171</strain>
    </source>
</reference>
<dbReference type="InterPro" id="IPR004274">
    <property type="entry name" value="FCP1_dom"/>
</dbReference>
<gene>
    <name evidence="4" type="ORF">BCR44DRAFT_23205</name>
</gene>
<organism evidence="4 5">
    <name type="scientific">Catenaria anguillulae PL171</name>
    <dbReference type="NCBI Taxonomy" id="765915"/>
    <lineage>
        <taxon>Eukaryota</taxon>
        <taxon>Fungi</taxon>
        <taxon>Fungi incertae sedis</taxon>
        <taxon>Blastocladiomycota</taxon>
        <taxon>Blastocladiomycetes</taxon>
        <taxon>Blastocladiales</taxon>
        <taxon>Catenariaceae</taxon>
        <taxon>Catenaria</taxon>
    </lineage>
</organism>
<protein>
    <recommendedName>
        <fullName evidence="1">Mitochondrial import inner membrane translocase subunit TIM50</fullName>
    </recommendedName>
</protein>
<dbReference type="SUPFAM" id="SSF56784">
    <property type="entry name" value="HAD-like"/>
    <property type="match status" value="1"/>
</dbReference>
<feature type="region of interest" description="Disordered" evidence="2">
    <location>
        <begin position="1"/>
        <end position="22"/>
    </location>
</feature>
<comment type="function">
    <text evidence="1">Essential component of the TIM23 complex, a complex that mediates the translocation of transit peptide-containing proteins across the mitochondrial inner membrane.</text>
</comment>
<dbReference type="PROSITE" id="PS50969">
    <property type="entry name" value="FCP1"/>
    <property type="match status" value="1"/>
</dbReference>
<proteinExistence type="inferred from homology"/>
<dbReference type="Gene3D" id="3.40.50.1000">
    <property type="entry name" value="HAD superfamily/HAD-like"/>
    <property type="match status" value="1"/>
</dbReference>
<name>A0A1Y2HJD4_9FUNG</name>
<keyword evidence="1" id="KW-0813">Transport</keyword>
<dbReference type="OrthoDB" id="277011at2759"/>
<dbReference type="GO" id="GO:0015031">
    <property type="term" value="P:protein transport"/>
    <property type="evidence" value="ECO:0007669"/>
    <property type="project" value="UniProtKB-KW"/>
</dbReference>
<evidence type="ECO:0000313" key="5">
    <source>
        <dbReference type="Proteomes" id="UP000193411"/>
    </source>
</evidence>
<dbReference type="Pfam" id="PF03031">
    <property type="entry name" value="NIF"/>
    <property type="match status" value="1"/>
</dbReference>
<dbReference type="InterPro" id="IPR023214">
    <property type="entry name" value="HAD_sf"/>
</dbReference>
<keyword evidence="1" id="KW-0496">Mitochondrion</keyword>
<dbReference type="STRING" id="765915.A0A1Y2HJD4"/>
<sequence length="300" mass="34381">MNDENDDENLDPRRRRRKRTQDWGLSNEEKDLIRPLYARGKGAQTLVQQMLAQGIITWQHPLSTRDYQNKITHFLRSLRIARHRDDLHVINQLIVDHAYTPDLVIEDDNRPFLIPTLPKAFVALDLDDTIVHATQRMDVYDRFNGEKVQFTTASSGKTINLLVRPHARDFLGQIAALYNVIIFTVGDAEYAAKIQAHLDPAGTLFSGCLSRTNCTLVDNELGKDAKTLYTKDLRKVSADVCRVLLVDNTKDCFVHQPLNGILVKTWLKNQADRELLRLASFLEEHAGVEDMRLLPEMWVV</sequence>
<feature type="domain" description="FCP1 homology" evidence="3">
    <location>
        <begin position="115"/>
        <end position="285"/>
    </location>
</feature>
<dbReference type="SMART" id="SM00577">
    <property type="entry name" value="CPDc"/>
    <property type="match status" value="1"/>
</dbReference>
<dbReference type="EMBL" id="MCFL01000026">
    <property type="protein sequence ID" value="ORZ34690.1"/>
    <property type="molecule type" value="Genomic_DNA"/>
</dbReference>
<keyword evidence="1" id="KW-0811">Translocation</keyword>
<comment type="subcellular location">
    <subcellularLocation>
        <location evidence="1">Mitochondrion inner membrane</location>
        <topology evidence="1">Single-pass membrane protein</topology>
    </subcellularLocation>
</comment>
<evidence type="ECO:0000256" key="2">
    <source>
        <dbReference type="SAM" id="MobiDB-lite"/>
    </source>
</evidence>
<dbReference type="PANTHER" id="PTHR12210">
    <property type="entry name" value="DULLARD PROTEIN PHOSPHATASE"/>
    <property type="match status" value="1"/>
</dbReference>